<reference evidence="2" key="1">
    <citation type="journal article" date="2014" name="Int. J. Syst. Evol. Microbiol.">
        <title>Complete genome sequence of Corynebacterium casei LMG S-19264T (=DSM 44701T), isolated from a smear-ripened cheese.</title>
        <authorList>
            <consortium name="US DOE Joint Genome Institute (JGI-PGF)"/>
            <person name="Walter F."/>
            <person name="Albersmeier A."/>
            <person name="Kalinowski J."/>
            <person name="Ruckert C."/>
        </authorList>
    </citation>
    <scope>NUCLEOTIDE SEQUENCE</scope>
    <source>
        <strain evidence="2">JCM 17820</strain>
    </source>
</reference>
<proteinExistence type="predicted"/>
<dbReference type="EMBL" id="BMOU01000006">
    <property type="protein sequence ID" value="GGO01299.1"/>
    <property type="molecule type" value="Genomic_DNA"/>
</dbReference>
<sequence length="130" mass="13264">MNRQVGLSAALAVHLLVAAGHGVTHGLVAVSLPAWQNVIVVGTTFVGPIAGVLLARRGHRLGAPLFAMSLVGALAVGGYLHFVLDNPDHVHAIPAGDWRLPFQASAVAVALTEAVGTVVGVQAWQGTDKG</sequence>
<feature type="transmembrane region" description="Helical" evidence="1">
    <location>
        <begin position="102"/>
        <end position="124"/>
    </location>
</feature>
<dbReference type="Proteomes" id="UP000605784">
    <property type="component" value="Unassembled WGS sequence"/>
</dbReference>
<keyword evidence="1" id="KW-0812">Transmembrane</keyword>
<dbReference type="RefSeq" id="WP_189001120.1">
    <property type="nucleotide sequence ID" value="NZ_BMOU01000006.1"/>
</dbReference>
<evidence type="ECO:0000313" key="3">
    <source>
        <dbReference type="Proteomes" id="UP000605784"/>
    </source>
</evidence>
<comment type="caution">
    <text evidence="2">The sequence shown here is derived from an EMBL/GenBank/DDBJ whole genome shotgun (WGS) entry which is preliminary data.</text>
</comment>
<gene>
    <name evidence="2" type="ORF">GCM10009030_34800</name>
</gene>
<accession>A0A830GRM9</accession>
<keyword evidence="3" id="KW-1185">Reference proteome</keyword>
<name>A0A830GRM9_9EURY</name>
<keyword evidence="1" id="KW-1133">Transmembrane helix</keyword>
<protein>
    <submittedName>
        <fullName evidence="2">Uncharacterized protein</fullName>
    </submittedName>
</protein>
<organism evidence="2 3">
    <name type="scientific">Haloarcula pellucida</name>
    <dbReference type="NCBI Taxonomy" id="1427151"/>
    <lineage>
        <taxon>Archaea</taxon>
        <taxon>Methanobacteriati</taxon>
        <taxon>Methanobacteriota</taxon>
        <taxon>Stenosarchaea group</taxon>
        <taxon>Halobacteria</taxon>
        <taxon>Halobacteriales</taxon>
        <taxon>Haloarculaceae</taxon>
        <taxon>Haloarcula</taxon>
    </lineage>
</organism>
<evidence type="ECO:0000313" key="2">
    <source>
        <dbReference type="EMBL" id="GGO01299.1"/>
    </source>
</evidence>
<dbReference type="AlphaFoldDB" id="A0A830GRM9"/>
<evidence type="ECO:0000256" key="1">
    <source>
        <dbReference type="SAM" id="Phobius"/>
    </source>
</evidence>
<feature type="transmembrane region" description="Helical" evidence="1">
    <location>
        <begin position="34"/>
        <end position="54"/>
    </location>
</feature>
<feature type="transmembrane region" description="Helical" evidence="1">
    <location>
        <begin position="61"/>
        <end position="82"/>
    </location>
</feature>
<keyword evidence="1" id="KW-0472">Membrane</keyword>
<reference evidence="2" key="2">
    <citation type="submission" date="2020-09" db="EMBL/GenBank/DDBJ databases">
        <authorList>
            <person name="Sun Q."/>
            <person name="Ohkuma M."/>
        </authorList>
    </citation>
    <scope>NUCLEOTIDE SEQUENCE</scope>
    <source>
        <strain evidence="2">JCM 17820</strain>
    </source>
</reference>